<keyword evidence="3 8" id="KW-0540">Nuclease</keyword>
<keyword evidence="6 8" id="KW-0378">Hydrolase</keyword>
<reference evidence="10" key="1">
    <citation type="journal article" date="2018" name="Front. Microbiol.">
        <title>Genome-Based Analysis Reveals the Taxonomy and Diversity of the Family Idiomarinaceae.</title>
        <authorList>
            <person name="Liu Y."/>
            <person name="Lai Q."/>
            <person name="Shao Z."/>
        </authorList>
    </citation>
    <scope>NUCLEOTIDE SEQUENCE [LARGE SCALE GENOMIC DNA]</scope>
    <source>
        <strain evidence="10">R22</strain>
    </source>
</reference>
<protein>
    <recommendedName>
        <fullName evidence="8">Endoribonuclease YbeY</fullName>
        <ecNumber evidence="8">3.1.-.-</ecNumber>
    </recommendedName>
</protein>
<dbReference type="PROSITE" id="PS01306">
    <property type="entry name" value="UPF0054"/>
    <property type="match status" value="1"/>
</dbReference>
<proteinExistence type="inferred from homology"/>
<dbReference type="PANTHER" id="PTHR46986:SF1">
    <property type="entry name" value="ENDORIBONUCLEASE YBEY, CHLOROPLASTIC"/>
    <property type="match status" value="1"/>
</dbReference>
<dbReference type="Pfam" id="PF02130">
    <property type="entry name" value="YbeY"/>
    <property type="match status" value="1"/>
</dbReference>
<accession>A0A432YZ49</accession>
<dbReference type="EMBL" id="PIQC01000005">
    <property type="protein sequence ID" value="RUO68892.1"/>
    <property type="molecule type" value="Genomic_DNA"/>
</dbReference>
<dbReference type="GO" id="GO:0008270">
    <property type="term" value="F:zinc ion binding"/>
    <property type="evidence" value="ECO:0007669"/>
    <property type="project" value="UniProtKB-UniRule"/>
</dbReference>
<sequence length="163" mass="18484">MADLTLDYQLADRITQAPDEEAIHAWVVATLDYLQKNEKAVELTVRVVATEEAQQLNHEFRGKDYATNVLSFPFNSPVELPVALLGDLVICQTVVEREAEEQQKSAIAHWTHMVIHGTLHLLGYDHIEDNEAEEMEQIERNILASLGLSDPYQITDNMELNTQ</sequence>
<name>A0A432YZ49_9GAMM</name>
<keyword evidence="7 8" id="KW-0862">Zinc</keyword>
<evidence type="ECO:0000256" key="1">
    <source>
        <dbReference type="ARBA" id="ARBA00010875"/>
    </source>
</evidence>
<dbReference type="OrthoDB" id="9807740at2"/>
<dbReference type="NCBIfam" id="TIGR00043">
    <property type="entry name" value="rRNA maturation RNase YbeY"/>
    <property type="match status" value="1"/>
</dbReference>
<keyword evidence="4 8" id="KW-0479">Metal-binding</keyword>
<dbReference type="GO" id="GO:0006364">
    <property type="term" value="P:rRNA processing"/>
    <property type="evidence" value="ECO:0007669"/>
    <property type="project" value="UniProtKB-UniRule"/>
</dbReference>
<evidence type="ECO:0000256" key="7">
    <source>
        <dbReference type="ARBA" id="ARBA00022833"/>
    </source>
</evidence>
<comment type="similarity">
    <text evidence="1 8">Belongs to the endoribonuclease YbeY family.</text>
</comment>
<comment type="subcellular location">
    <subcellularLocation>
        <location evidence="8">Cytoplasm</location>
    </subcellularLocation>
</comment>
<evidence type="ECO:0000313" key="9">
    <source>
        <dbReference type="EMBL" id="RUO68892.1"/>
    </source>
</evidence>
<evidence type="ECO:0000256" key="3">
    <source>
        <dbReference type="ARBA" id="ARBA00022722"/>
    </source>
</evidence>
<comment type="function">
    <text evidence="8">Single strand-specific metallo-endoribonuclease involved in late-stage 70S ribosome quality control and in maturation of the 3' terminus of the 16S rRNA.</text>
</comment>
<organism evidence="9 10">
    <name type="scientific">Idiomarina ramblicola</name>
    <dbReference type="NCBI Taxonomy" id="263724"/>
    <lineage>
        <taxon>Bacteria</taxon>
        <taxon>Pseudomonadati</taxon>
        <taxon>Pseudomonadota</taxon>
        <taxon>Gammaproteobacteria</taxon>
        <taxon>Alteromonadales</taxon>
        <taxon>Idiomarinaceae</taxon>
        <taxon>Idiomarina</taxon>
    </lineage>
</organism>
<keyword evidence="8" id="KW-0698">rRNA processing</keyword>
<dbReference type="RefSeq" id="WP_126782055.1">
    <property type="nucleotide sequence ID" value="NZ_PIQC01000005.1"/>
</dbReference>
<dbReference type="AlphaFoldDB" id="A0A432YZ49"/>
<keyword evidence="2 8" id="KW-0690">Ribosome biogenesis</keyword>
<dbReference type="InterPro" id="IPR002036">
    <property type="entry name" value="YbeY"/>
</dbReference>
<dbReference type="SUPFAM" id="SSF55486">
    <property type="entry name" value="Metalloproteases ('zincins'), catalytic domain"/>
    <property type="match status" value="1"/>
</dbReference>
<gene>
    <name evidence="8" type="primary">ybeY</name>
    <name evidence="9" type="ORF">CWI78_08260</name>
</gene>
<comment type="cofactor">
    <cofactor evidence="8">
        <name>Zn(2+)</name>
        <dbReference type="ChEBI" id="CHEBI:29105"/>
    </cofactor>
    <text evidence="8">Binds 1 zinc ion.</text>
</comment>
<dbReference type="GO" id="GO:0004222">
    <property type="term" value="F:metalloendopeptidase activity"/>
    <property type="evidence" value="ECO:0007669"/>
    <property type="project" value="InterPro"/>
</dbReference>
<feature type="binding site" evidence="8">
    <location>
        <position position="116"/>
    </location>
    <ligand>
        <name>Zn(2+)</name>
        <dbReference type="ChEBI" id="CHEBI:29105"/>
        <note>catalytic</note>
    </ligand>
</feature>
<evidence type="ECO:0000256" key="8">
    <source>
        <dbReference type="HAMAP-Rule" id="MF_00009"/>
    </source>
</evidence>
<dbReference type="GO" id="GO:0004521">
    <property type="term" value="F:RNA endonuclease activity"/>
    <property type="evidence" value="ECO:0007669"/>
    <property type="project" value="UniProtKB-UniRule"/>
</dbReference>
<dbReference type="InterPro" id="IPR023091">
    <property type="entry name" value="MetalPrtase_cat_dom_sf_prd"/>
</dbReference>
<keyword evidence="10" id="KW-1185">Reference proteome</keyword>
<dbReference type="Proteomes" id="UP000288058">
    <property type="component" value="Unassembled WGS sequence"/>
</dbReference>
<evidence type="ECO:0000313" key="10">
    <source>
        <dbReference type="Proteomes" id="UP000288058"/>
    </source>
</evidence>
<dbReference type="Gene3D" id="3.40.390.30">
    <property type="entry name" value="Metalloproteases ('zincins'), catalytic domain"/>
    <property type="match status" value="1"/>
</dbReference>
<evidence type="ECO:0000256" key="5">
    <source>
        <dbReference type="ARBA" id="ARBA00022759"/>
    </source>
</evidence>
<keyword evidence="8" id="KW-0963">Cytoplasm</keyword>
<dbReference type="PANTHER" id="PTHR46986">
    <property type="entry name" value="ENDORIBONUCLEASE YBEY, CHLOROPLASTIC"/>
    <property type="match status" value="1"/>
</dbReference>
<feature type="binding site" evidence="8">
    <location>
        <position position="120"/>
    </location>
    <ligand>
        <name>Zn(2+)</name>
        <dbReference type="ChEBI" id="CHEBI:29105"/>
        <note>catalytic</note>
    </ligand>
</feature>
<comment type="caution">
    <text evidence="9">The sequence shown here is derived from an EMBL/GenBank/DDBJ whole genome shotgun (WGS) entry which is preliminary data.</text>
</comment>
<dbReference type="EC" id="3.1.-.-" evidence="8"/>
<evidence type="ECO:0000256" key="4">
    <source>
        <dbReference type="ARBA" id="ARBA00022723"/>
    </source>
</evidence>
<dbReference type="HAMAP" id="MF_00009">
    <property type="entry name" value="Endoribonucl_YbeY"/>
    <property type="match status" value="1"/>
</dbReference>
<feature type="binding site" evidence="8">
    <location>
        <position position="126"/>
    </location>
    <ligand>
        <name>Zn(2+)</name>
        <dbReference type="ChEBI" id="CHEBI:29105"/>
        <note>catalytic</note>
    </ligand>
</feature>
<keyword evidence="5 8" id="KW-0255">Endonuclease</keyword>
<evidence type="ECO:0000256" key="6">
    <source>
        <dbReference type="ARBA" id="ARBA00022801"/>
    </source>
</evidence>
<dbReference type="GO" id="GO:0005737">
    <property type="term" value="C:cytoplasm"/>
    <property type="evidence" value="ECO:0007669"/>
    <property type="project" value="UniProtKB-SubCell"/>
</dbReference>
<dbReference type="InterPro" id="IPR020549">
    <property type="entry name" value="YbeY_CS"/>
</dbReference>
<evidence type="ECO:0000256" key="2">
    <source>
        <dbReference type="ARBA" id="ARBA00022517"/>
    </source>
</evidence>